<dbReference type="AlphaFoldDB" id="A0AAF0YK49"/>
<comment type="similarity">
    <text evidence="1">Belongs to the ABC transporter superfamily.</text>
</comment>
<dbReference type="GO" id="GO:0016887">
    <property type="term" value="F:ATP hydrolysis activity"/>
    <property type="evidence" value="ECO:0007669"/>
    <property type="project" value="InterPro"/>
</dbReference>
<dbReference type="EMBL" id="CP136964">
    <property type="protein sequence ID" value="WOS95802.1"/>
    <property type="molecule type" value="Genomic_DNA"/>
</dbReference>
<evidence type="ECO:0000313" key="6">
    <source>
        <dbReference type="EMBL" id="WOS95802.1"/>
    </source>
</evidence>
<feature type="domain" description="ABC transporter" evidence="5">
    <location>
        <begin position="10"/>
        <end position="238"/>
    </location>
</feature>
<gene>
    <name evidence="6" type="ORF">CJ229_006815</name>
</gene>
<name>A0AAF0YK49_9STAP</name>
<dbReference type="PANTHER" id="PTHR42711">
    <property type="entry name" value="ABC TRANSPORTER ATP-BINDING PROTEIN"/>
    <property type="match status" value="1"/>
</dbReference>
<dbReference type="SMART" id="SM00382">
    <property type="entry name" value="AAA"/>
    <property type="match status" value="1"/>
</dbReference>
<dbReference type="InterPro" id="IPR003439">
    <property type="entry name" value="ABC_transporter-like_ATP-bd"/>
</dbReference>
<dbReference type="PANTHER" id="PTHR42711:SF5">
    <property type="entry name" value="ABC TRANSPORTER ATP-BINDING PROTEIN NATA"/>
    <property type="match status" value="1"/>
</dbReference>
<dbReference type="InterPro" id="IPR027417">
    <property type="entry name" value="P-loop_NTPase"/>
</dbReference>
<evidence type="ECO:0000256" key="1">
    <source>
        <dbReference type="ARBA" id="ARBA00005417"/>
    </source>
</evidence>
<proteinExistence type="inferred from homology"/>
<reference evidence="6 7" key="2">
    <citation type="submission" date="2023-10" db="EMBL/GenBank/DDBJ databases">
        <authorList>
            <person name="Choi B."/>
        </authorList>
    </citation>
    <scope>NUCLEOTIDE SEQUENCE [LARGE SCALE GENOMIC DNA]</scope>
    <source>
        <strain evidence="6 7">UMB0959</strain>
    </source>
</reference>
<keyword evidence="4 6" id="KW-0067">ATP-binding</keyword>
<dbReference type="KEGG" id="nmy:CJ229_006815"/>
<evidence type="ECO:0000256" key="4">
    <source>
        <dbReference type="ARBA" id="ARBA00022840"/>
    </source>
</evidence>
<dbReference type="Proteomes" id="UP000243626">
    <property type="component" value="Chromosome"/>
</dbReference>
<evidence type="ECO:0000256" key="2">
    <source>
        <dbReference type="ARBA" id="ARBA00022448"/>
    </source>
</evidence>
<dbReference type="Gene3D" id="3.40.50.300">
    <property type="entry name" value="P-loop containing nucleotide triphosphate hydrolases"/>
    <property type="match status" value="1"/>
</dbReference>
<dbReference type="GO" id="GO:0005524">
    <property type="term" value="F:ATP binding"/>
    <property type="evidence" value="ECO:0007669"/>
    <property type="project" value="UniProtKB-KW"/>
</dbReference>
<evidence type="ECO:0000313" key="7">
    <source>
        <dbReference type="Proteomes" id="UP000243626"/>
    </source>
</evidence>
<organism evidence="6 7">
    <name type="scientific">Nosocomiicoccus massiliensis</name>
    <dbReference type="NCBI Taxonomy" id="1232430"/>
    <lineage>
        <taxon>Bacteria</taxon>
        <taxon>Bacillati</taxon>
        <taxon>Bacillota</taxon>
        <taxon>Bacilli</taxon>
        <taxon>Bacillales</taxon>
        <taxon>Staphylococcaceae</taxon>
        <taxon>Nosocomiicoccus</taxon>
    </lineage>
</organism>
<dbReference type="SUPFAM" id="SSF52540">
    <property type="entry name" value="P-loop containing nucleoside triphosphate hydrolases"/>
    <property type="match status" value="1"/>
</dbReference>
<dbReference type="RefSeq" id="WP_102167103.1">
    <property type="nucleotide sequence ID" value="NZ_CP136964.1"/>
</dbReference>
<dbReference type="InterPro" id="IPR050763">
    <property type="entry name" value="ABC_transporter_ATP-binding"/>
</dbReference>
<evidence type="ECO:0000259" key="5">
    <source>
        <dbReference type="PROSITE" id="PS50893"/>
    </source>
</evidence>
<dbReference type="Pfam" id="PF00005">
    <property type="entry name" value="ABC_tran"/>
    <property type="match status" value="1"/>
</dbReference>
<protein>
    <submittedName>
        <fullName evidence="6">ABC transporter ATP-binding protein</fullName>
    </submittedName>
</protein>
<sequence length="298" mass="34011">MKKTENNLAIKISNLSKIYIKKNKKVVALNNVDIELKKGTITCLLGENGAGKSTLIKCILDLVIPTSGNVVFSENNSLSNIGCILEGERNIYYYLTVYDNLYYFGKLNNIKRKVLIERIDDVLDMLDLMDKKHTYVGELSRGMQQKVALGILLIRDPQILLLDEPTLGLDVESTNILLVHLVKLAKEGKTILLTTHQMEIVEMIGEEIILFKSGKVLKHDTKENILKQYNPKTVVVIQTDKNVYFDNAEFIKADEYTYEVPIEQFEAFYQGLKASDVQILSMNKKDKNIREIFLEVMK</sequence>
<keyword evidence="7" id="KW-1185">Reference proteome</keyword>
<keyword evidence="3" id="KW-0547">Nucleotide-binding</keyword>
<dbReference type="InterPro" id="IPR003593">
    <property type="entry name" value="AAA+_ATPase"/>
</dbReference>
<dbReference type="PROSITE" id="PS50893">
    <property type="entry name" value="ABC_TRANSPORTER_2"/>
    <property type="match status" value="1"/>
</dbReference>
<reference evidence="7" key="1">
    <citation type="submission" date="2017-09" db="EMBL/GenBank/DDBJ databases">
        <title>Bacterial strain isolated from the female urinary microbiota.</title>
        <authorList>
            <person name="Thomas-White K."/>
            <person name="Kumar N."/>
            <person name="Forster S."/>
            <person name="Putonti C."/>
            <person name="Lawley T."/>
            <person name="Wolfe A.J."/>
        </authorList>
    </citation>
    <scope>NUCLEOTIDE SEQUENCE [LARGE SCALE GENOMIC DNA]</scope>
    <source>
        <strain evidence="7">UMB0959</strain>
    </source>
</reference>
<evidence type="ECO:0000256" key="3">
    <source>
        <dbReference type="ARBA" id="ARBA00022741"/>
    </source>
</evidence>
<accession>A0AAF0YK49</accession>
<keyword evidence="2" id="KW-0813">Transport</keyword>